<comment type="caution">
    <text evidence="1">The sequence shown here is derived from an EMBL/GenBank/DDBJ whole genome shotgun (WGS) entry which is preliminary data.</text>
</comment>
<evidence type="ECO:0000313" key="2">
    <source>
        <dbReference type="Proteomes" id="UP000828390"/>
    </source>
</evidence>
<organism evidence="1 2">
    <name type="scientific">Dreissena polymorpha</name>
    <name type="common">Zebra mussel</name>
    <name type="synonym">Mytilus polymorpha</name>
    <dbReference type="NCBI Taxonomy" id="45954"/>
    <lineage>
        <taxon>Eukaryota</taxon>
        <taxon>Metazoa</taxon>
        <taxon>Spiralia</taxon>
        <taxon>Lophotrochozoa</taxon>
        <taxon>Mollusca</taxon>
        <taxon>Bivalvia</taxon>
        <taxon>Autobranchia</taxon>
        <taxon>Heteroconchia</taxon>
        <taxon>Euheterodonta</taxon>
        <taxon>Imparidentia</taxon>
        <taxon>Neoheterodontei</taxon>
        <taxon>Myida</taxon>
        <taxon>Dreissenoidea</taxon>
        <taxon>Dreissenidae</taxon>
        <taxon>Dreissena</taxon>
    </lineage>
</organism>
<gene>
    <name evidence="1" type="ORF">DPMN_087960</name>
</gene>
<dbReference type="AlphaFoldDB" id="A0A9D4KTZ1"/>
<protein>
    <submittedName>
        <fullName evidence="1">Uncharacterized protein</fullName>
    </submittedName>
</protein>
<reference evidence="1" key="1">
    <citation type="journal article" date="2019" name="bioRxiv">
        <title>The Genome of the Zebra Mussel, Dreissena polymorpha: A Resource for Invasive Species Research.</title>
        <authorList>
            <person name="McCartney M.A."/>
            <person name="Auch B."/>
            <person name="Kono T."/>
            <person name="Mallez S."/>
            <person name="Zhang Y."/>
            <person name="Obille A."/>
            <person name="Becker A."/>
            <person name="Abrahante J.E."/>
            <person name="Garbe J."/>
            <person name="Badalamenti J.P."/>
            <person name="Herman A."/>
            <person name="Mangelson H."/>
            <person name="Liachko I."/>
            <person name="Sullivan S."/>
            <person name="Sone E.D."/>
            <person name="Koren S."/>
            <person name="Silverstein K.A.T."/>
            <person name="Beckman K.B."/>
            <person name="Gohl D.M."/>
        </authorList>
    </citation>
    <scope>NUCLEOTIDE SEQUENCE</scope>
    <source>
        <strain evidence="1">Duluth1</strain>
        <tissue evidence="1">Whole animal</tissue>
    </source>
</reference>
<dbReference type="EMBL" id="JAIWYP010000003">
    <property type="protein sequence ID" value="KAH3845679.1"/>
    <property type="molecule type" value="Genomic_DNA"/>
</dbReference>
<name>A0A9D4KTZ1_DREPO</name>
<proteinExistence type="predicted"/>
<dbReference type="Proteomes" id="UP000828390">
    <property type="component" value="Unassembled WGS sequence"/>
</dbReference>
<evidence type="ECO:0000313" key="1">
    <source>
        <dbReference type="EMBL" id="KAH3845679.1"/>
    </source>
</evidence>
<sequence>MIPKFVYNKLIKSRYCLVKGLRIQRCCIYSICYWKDPNECPKVHRKWKTSAYEASVKISSRTTEVLDYWEKTNNVLKAIENEIIEVFSKELGLMEDQLQILEGIYGYV</sequence>
<keyword evidence="2" id="KW-1185">Reference proteome</keyword>
<reference evidence="1" key="2">
    <citation type="submission" date="2020-11" db="EMBL/GenBank/DDBJ databases">
        <authorList>
            <person name="McCartney M.A."/>
            <person name="Auch B."/>
            <person name="Kono T."/>
            <person name="Mallez S."/>
            <person name="Becker A."/>
            <person name="Gohl D.M."/>
            <person name="Silverstein K.A.T."/>
            <person name="Koren S."/>
            <person name="Bechman K.B."/>
            <person name="Herman A."/>
            <person name="Abrahante J.E."/>
            <person name="Garbe J."/>
        </authorList>
    </citation>
    <scope>NUCLEOTIDE SEQUENCE</scope>
    <source>
        <strain evidence="1">Duluth1</strain>
        <tissue evidence="1">Whole animal</tissue>
    </source>
</reference>
<accession>A0A9D4KTZ1</accession>